<feature type="domain" description="Peptidase M20 dimerisation" evidence="15">
    <location>
        <begin position="175"/>
        <end position="310"/>
    </location>
</feature>
<evidence type="ECO:0000256" key="4">
    <source>
        <dbReference type="ARBA" id="ARBA00006247"/>
    </source>
</evidence>
<protein>
    <recommendedName>
        <fullName evidence="6">Probable succinyl-diaminopimelate desuccinylase</fullName>
        <ecNumber evidence="5">3.5.1.18</ecNumber>
    </recommendedName>
</protein>
<keyword evidence="13" id="KW-0170">Cobalt</keyword>
<evidence type="ECO:0000256" key="13">
    <source>
        <dbReference type="ARBA" id="ARBA00023285"/>
    </source>
</evidence>
<keyword evidence="7" id="KW-0028">Amino-acid biosynthesis</keyword>
<keyword evidence="10" id="KW-0862">Zinc</keyword>
<evidence type="ECO:0000256" key="5">
    <source>
        <dbReference type="ARBA" id="ARBA00011921"/>
    </source>
</evidence>
<keyword evidence="8" id="KW-0479">Metal-binding</keyword>
<accession>A0A2T4PYG3</accession>
<dbReference type="Gene3D" id="3.40.630.10">
    <property type="entry name" value="Zn peptidases"/>
    <property type="match status" value="1"/>
</dbReference>
<evidence type="ECO:0000256" key="7">
    <source>
        <dbReference type="ARBA" id="ARBA00022605"/>
    </source>
</evidence>
<reference evidence="16 17" key="1">
    <citation type="journal article" date="2016" name="Front. Microbiol.">
        <title>Comprehensive Phylogenetic Analysis of Bovine Non-aureus Staphylococci Species Based on Whole-Genome Sequencing.</title>
        <authorList>
            <person name="Naushad S."/>
            <person name="Barkema H.W."/>
            <person name="Luby C."/>
            <person name="Condas L.A."/>
            <person name="Nobrega D.B."/>
            <person name="Carson D.A."/>
            <person name="De Buck J."/>
        </authorList>
    </citation>
    <scope>NUCLEOTIDE SEQUENCE [LARGE SCALE GENOMIC DNA]</scope>
    <source>
        <strain evidence="16 17">SNUC 2993</strain>
    </source>
</reference>
<comment type="caution">
    <text evidence="16">The sequence shown here is derived from an EMBL/GenBank/DDBJ whole genome shotgun (WGS) entry which is preliminary data.</text>
</comment>
<keyword evidence="9" id="KW-0378">Hydrolase</keyword>
<organism evidence="16 17">
    <name type="scientific">Staphylococcus warneri</name>
    <dbReference type="NCBI Taxonomy" id="1292"/>
    <lineage>
        <taxon>Bacteria</taxon>
        <taxon>Bacillati</taxon>
        <taxon>Bacillota</taxon>
        <taxon>Bacilli</taxon>
        <taxon>Bacillales</taxon>
        <taxon>Staphylococcaceae</taxon>
        <taxon>Staphylococcus</taxon>
    </lineage>
</organism>
<comment type="similarity">
    <text evidence="4">Belongs to the peptidase M20A family.</text>
</comment>
<dbReference type="PANTHER" id="PTHR43808">
    <property type="entry name" value="ACETYLORNITHINE DEACETYLASE"/>
    <property type="match status" value="1"/>
</dbReference>
<evidence type="ECO:0000256" key="10">
    <source>
        <dbReference type="ARBA" id="ARBA00022833"/>
    </source>
</evidence>
<dbReference type="RefSeq" id="WP_107532821.1">
    <property type="nucleotide sequence ID" value="NZ_PZEV01000040.1"/>
</dbReference>
<dbReference type="UniPathway" id="UPA00034">
    <property type="reaction ID" value="UER00021"/>
</dbReference>
<dbReference type="Pfam" id="PF07687">
    <property type="entry name" value="M20_dimer"/>
    <property type="match status" value="1"/>
</dbReference>
<dbReference type="AlphaFoldDB" id="A0A2T4PYG3"/>
<dbReference type="STRING" id="1194526.A284_00240"/>
<dbReference type="GO" id="GO:0019877">
    <property type="term" value="P:diaminopimelate biosynthetic process"/>
    <property type="evidence" value="ECO:0007669"/>
    <property type="project" value="UniProtKB-KW"/>
</dbReference>
<dbReference type="NCBIfam" id="TIGR01910">
    <property type="entry name" value="DapE-ArgE"/>
    <property type="match status" value="1"/>
</dbReference>
<name>A0A2T4PYG3_STAWA</name>
<dbReference type="GO" id="GO:0046872">
    <property type="term" value="F:metal ion binding"/>
    <property type="evidence" value="ECO:0007669"/>
    <property type="project" value="UniProtKB-KW"/>
</dbReference>
<dbReference type="Gene3D" id="3.30.70.360">
    <property type="match status" value="1"/>
</dbReference>
<comment type="catalytic activity">
    <reaction evidence="14">
        <text>N-succinyl-(2S,6S)-2,6-diaminopimelate + H2O = (2S,6S)-2,6-diaminopimelate + succinate</text>
        <dbReference type="Rhea" id="RHEA:22608"/>
        <dbReference type="ChEBI" id="CHEBI:15377"/>
        <dbReference type="ChEBI" id="CHEBI:30031"/>
        <dbReference type="ChEBI" id="CHEBI:57609"/>
        <dbReference type="ChEBI" id="CHEBI:58087"/>
        <dbReference type="EC" id="3.5.1.18"/>
    </reaction>
</comment>
<evidence type="ECO:0000313" key="17">
    <source>
        <dbReference type="Proteomes" id="UP000240717"/>
    </source>
</evidence>
<dbReference type="SUPFAM" id="SSF55031">
    <property type="entry name" value="Bacterial exopeptidase dimerisation domain"/>
    <property type="match status" value="1"/>
</dbReference>
<evidence type="ECO:0000313" key="16">
    <source>
        <dbReference type="EMBL" id="PTI50044.1"/>
    </source>
</evidence>
<dbReference type="PANTHER" id="PTHR43808:SF8">
    <property type="entry name" value="PEPTIDASE M20 DIMERISATION DOMAIN-CONTAINING PROTEIN"/>
    <property type="match status" value="1"/>
</dbReference>
<comment type="cofactor">
    <cofactor evidence="1">
        <name>Co(2+)</name>
        <dbReference type="ChEBI" id="CHEBI:48828"/>
    </cofactor>
</comment>
<evidence type="ECO:0000256" key="6">
    <source>
        <dbReference type="ARBA" id="ARBA00016853"/>
    </source>
</evidence>
<evidence type="ECO:0000256" key="12">
    <source>
        <dbReference type="ARBA" id="ARBA00023154"/>
    </source>
</evidence>
<dbReference type="PROSITE" id="PS00758">
    <property type="entry name" value="ARGE_DAPE_CPG2_1"/>
    <property type="match status" value="1"/>
</dbReference>
<sequence length="412" mass="46103">MSVFTKEDHLQILKDIVEIKTVNDNEIEVAKYLKDLLEKHGIKADIDEIKGHDNRANLIASIGEGHPVVAISGHMDVVSEGDSNNWQFPPFELTEQDGFLYGRGTSDMKAGLAALVIAMIEINQSGALKQGTIKLMATAGEEMQQLGSEQLYKEGYMDDVDALVIAEPSESGIVYAHKGSMDYQIVSRGQAAHSSMPVVGQNAIKPLLDFVRNIDEEYEDIRKELQCEQFDFKHVIERIKGRVGDKVEEEEIERVINGLVINHTIIQGGNQVNSVPDMATTDYNIRTVPEFNNDQVKALFKKHIEQINNEGGQLEEDMYLDLDPVLTTGENRLIALGQQVAANIFKRDIVATPTVGVTDASNLLRDKDEHFSFLMFGPGTVPHQVNEHVNKETYHQFVDYYIELLTSYLNEA</sequence>
<dbReference type="Pfam" id="PF01546">
    <property type="entry name" value="Peptidase_M20"/>
    <property type="match status" value="1"/>
</dbReference>
<keyword evidence="12" id="KW-0457">Lysine biosynthesis</keyword>
<gene>
    <name evidence="16" type="ORF">BU085_10340</name>
</gene>
<comment type="pathway">
    <text evidence="3">Amino-acid biosynthesis; L-lysine biosynthesis via DAP pathway; LL-2,6-diaminopimelate from (S)-tetrahydrodipicolinate (succinylase route): step 3/3.</text>
</comment>
<evidence type="ECO:0000256" key="9">
    <source>
        <dbReference type="ARBA" id="ARBA00022801"/>
    </source>
</evidence>
<evidence type="ECO:0000256" key="11">
    <source>
        <dbReference type="ARBA" id="ARBA00022915"/>
    </source>
</evidence>
<dbReference type="EC" id="3.5.1.18" evidence="5"/>
<proteinExistence type="inferred from homology"/>
<dbReference type="GO" id="GO:0009089">
    <property type="term" value="P:lysine biosynthetic process via diaminopimelate"/>
    <property type="evidence" value="ECO:0007669"/>
    <property type="project" value="UniProtKB-UniPathway"/>
</dbReference>
<dbReference type="EMBL" id="PZEV01000040">
    <property type="protein sequence ID" value="PTI50044.1"/>
    <property type="molecule type" value="Genomic_DNA"/>
</dbReference>
<dbReference type="Proteomes" id="UP000240717">
    <property type="component" value="Unassembled WGS sequence"/>
</dbReference>
<evidence type="ECO:0000256" key="2">
    <source>
        <dbReference type="ARBA" id="ARBA00001947"/>
    </source>
</evidence>
<dbReference type="GO" id="GO:0009014">
    <property type="term" value="F:succinyl-diaminopimelate desuccinylase activity"/>
    <property type="evidence" value="ECO:0007669"/>
    <property type="project" value="UniProtKB-EC"/>
</dbReference>
<evidence type="ECO:0000256" key="14">
    <source>
        <dbReference type="ARBA" id="ARBA00051301"/>
    </source>
</evidence>
<dbReference type="InterPro" id="IPR010182">
    <property type="entry name" value="ArgE/DapE"/>
</dbReference>
<evidence type="ECO:0000259" key="15">
    <source>
        <dbReference type="Pfam" id="PF07687"/>
    </source>
</evidence>
<dbReference type="CDD" id="cd08659">
    <property type="entry name" value="M20_ArgE_DapE-like"/>
    <property type="match status" value="1"/>
</dbReference>
<dbReference type="SUPFAM" id="SSF53187">
    <property type="entry name" value="Zn-dependent exopeptidases"/>
    <property type="match status" value="1"/>
</dbReference>
<dbReference type="NCBIfam" id="NF006365">
    <property type="entry name" value="PRK08588.1"/>
    <property type="match status" value="1"/>
</dbReference>
<evidence type="ECO:0000256" key="3">
    <source>
        <dbReference type="ARBA" id="ARBA00005130"/>
    </source>
</evidence>
<dbReference type="InterPro" id="IPR001261">
    <property type="entry name" value="ArgE/DapE_CS"/>
</dbReference>
<keyword evidence="11" id="KW-0220">Diaminopimelate biosynthesis</keyword>
<dbReference type="InterPro" id="IPR050072">
    <property type="entry name" value="Peptidase_M20A"/>
</dbReference>
<evidence type="ECO:0000256" key="8">
    <source>
        <dbReference type="ARBA" id="ARBA00022723"/>
    </source>
</evidence>
<dbReference type="InterPro" id="IPR011650">
    <property type="entry name" value="Peptidase_M20_dimer"/>
</dbReference>
<dbReference type="InterPro" id="IPR036264">
    <property type="entry name" value="Bact_exopeptidase_dim_dom"/>
</dbReference>
<evidence type="ECO:0000256" key="1">
    <source>
        <dbReference type="ARBA" id="ARBA00001941"/>
    </source>
</evidence>
<dbReference type="InterPro" id="IPR002933">
    <property type="entry name" value="Peptidase_M20"/>
</dbReference>
<comment type="cofactor">
    <cofactor evidence="2">
        <name>Zn(2+)</name>
        <dbReference type="ChEBI" id="CHEBI:29105"/>
    </cofactor>
</comment>